<proteinExistence type="inferred from homology"/>
<feature type="transmembrane region" description="Helical" evidence="7">
    <location>
        <begin position="190"/>
        <end position="215"/>
    </location>
</feature>
<feature type="transmembrane region" description="Helical" evidence="7">
    <location>
        <begin position="152"/>
        <end position="178"/>
    </location>
</feature>
<keyword evidence="5 7" id="KW-1133">Transmembrane helix</keyword>
<keyword evidence="4 7" id="KW-0812">Transmembrane</keyword>
<evidence type="ECO:0000256" key="7">
    <source>
        <dbReference type="SAM" id="Phobius"/>
    </source>
</evidence>
<evidence type="ECO:0000313" key="8">
    <source>
        <dbReference type="EMBL" id="OSS41806.1"/>
    </source>
</evidence>
<reference evidence="8 9" key="1">
    <citation type="journal article" date="2017" name="Front. Microbiol.">
        <title>Genome Sequence of Desulfurella amilsii Strain TR1 and Comparative Genomics of Desulfurellaceae Family.</title>
        <authorList>
            <person name="Florentino A.P."/>
            <person name="Stams A.J."/>
            <person name="Sanchez-Andrea I."/>
        </authorList>
    </citation>
    <scope>NUCLEOTIDE SEQUENCE [LARGE SCALE GENOMIC DNA]</scope>
    <source>
        <strain evidence="8 9">TR1</strain>
    </source>
</reference>
<feature type="transmembrane region" description="Helical" evidence="7">
    <location>
        <begin position="88"/>
        <end position="111"/>
    </location>
</feature>
<feature type="transmembrane region" description="Helical" evidence="7">
    <location>
        <begin position="227"/>
        <end position="244"/>
    </location>
</feature>
<sequence>MLEGQFLETPIWGLPIVIYPFLSGLMAGAFVIDSLSHLFGFKKFDPVAKLAATVSFAMVLLAAFAPLVDTLQPSRAVWELYVRDHFPYSPLGVFIVIWTLYVILMLFEMYFDYRVDNVERSKQGGLRGAISKFLTFGRPEVSQESIKKDKKALFIISAIGVPLAFAFHGYIGFVFGAIKARALWTSSVMMLMFITSAIVSGAATVIFFYIIGYSFYSKKNKVNLETLNALGIFTIFAILLDLFLDVVEKLYSVRAYTGAEEFHGWELVYNWGGALSVNYHIYQILIGLIVPLVFLLFKKVRQSKFLMLIIAILINFGVWEMRYDTVIGGQLLPKISQGTVIFHAPWLGFDGILSGIGLFCLGLVLFFVLSWLFGWEDNPKSQSLDSNENK</sequence>
<dbReference type="InterPro" id="IPR005614">
    <property type="entry name" value="NrfD-like"/>
</dbReference>
<organism evidence="8 9">
    <name type="scientific">Desulfurella amilsii</name>
    <dbReference type="NCBI Taxonomy" id="1562698"/>
    <lineage>
        <taxon>Bacteria</taxon>
        <taxon>Pseudomonadati</taxon>
        <taxon>Campylobacterota</taxon>
        <taxon>Desulfurellia</taxon>
        <taxon>Desulfurellales</taxon>
        <taxon>Desulfurellaceae</taxon>
        <taxon>Desulfurella</taxon>
    </lineage>
</organism>
<feature type="transmembrane region" description="Helical" evidence="7">
    <location>
        <begin position="279"/>
        <end position="297"/>
    </location>
</feature>
<feature type="transmembrane region" description="Helical" evidence="7">
    <location>
        <begin position="47"/>
        <end position="68"/>
    </location>
</feature>
<dbReference type="EMBL" id="MDSU01000018">
    <property type="protein sequence ID" value="OSS41806.1"/>
    <property type="molecule type" value="Genomic_DNA"/>
</dbReference>
<comment type="similarity">
    <text evidence="2">Belongs to the NrfD family.</text>
</comment>
<evidence type="ECO:0000256" key="6">
    <source>
        <dbReference type="ARBA" id="ARBA00023136"/>
    </source>
</evidence>
<dbReference type="AlphaFoldDB" id="A0A1X4XW90"/>
<evidence type="ECO:0000256" key="1">
    <source>
        <dbReference type="ARBA" id="ARBA00004651"/>
    </source>
</evidence>
<gene>
    <name evidence="8" type="ORF">DESAMIL20_1359</name>
</gene>
<evidence type="ECO:0000256" key="4">
    <source>
        <dbReference type="ARBA" id="ARBA00022692"/>
    </source>
</evidence>
<dbReference type="OrthoDB" id="9770779at2"/>
<dbReference type="STRING" id="1562698.DESAMIL20_1359"/>
<dbReference type="Gene3D" id="1.20.1630.10">
    <property type="entry name" value="Formate dehydrogenase/DMSO reductase domain"/>
    <property type="match status" value="1"/>
</dbReference>
<evidence type="ECO:0000313" key="9">
    <source>
        <dbReference type="Proteomes" id="UP000194141"/>
    </source>
</evidence>
<dbReference type="Proteomes" id="UP000194141">
    <property type="component" value="Unassembled WGS sequence"/>
</dbReference>
<dbReference type="PANTHER" id="PTHR34856:SF2">
    <property type="entry name" value="PROTEIN NRFD"/>
    <property type="match status" value="1"/>
</dbReference>
<dbReference type="Pfam" id="PF03916">
    <property type="entry name" value="NrfD"/>
    <property type="match status" value="1"/>
</dbReference>
<keyword evidence="9" id="KW-1185">Reference proteome</keyword>
<feature type="transmembrane region" description="Helical" evidence="7">
    <location>
        <begin position="352"/>
        <end position="373"/>
    </location>
</feature>
<evidence type="ECO:0000256" key="3">
    <source>
        <dbReference type="ARBA" id="ARBA00022475"/>
    </source>
</evidence>
<dbReference type="PANTHER" id="PTHR34856">
    <property type="entry name" value="PROTEIN NRFD"/>
    <property type="match status" value="1"/>
</dbReference>
<dbReference type="RefSeq" id="WP_086034032.1">
    <property type="nucleotide sequence ID" value="NZ_MDSU01000018.1"/>
</dbReference>
<accession>A0A1X4XW90</accession>
<dbReference type="GO" id="GO:0005886">
    <property type="term" value="C:plasma membrane"/>
    <property type="evidence" value="ECO:0007669"/>
    <property type="project" value="UniProtKB-SubCell"/>
</dbReference>
<evidence type="ECO:0000256" key="2">
    <source>
        <dbReference type="ARBA" id="ARBA00008929"/>
    </source>
</evidence>
<comment type="subcellular location">
    <subcellularLocation>
        <location evidence="1">Cell membrane</location>
        <topology evidence="1">Multi-pass membrane protein</topology>
    </subcellularLocation>
</comment>
<keyword evidence="3" id="KW-1003">Cell membrane</keyword>
<dbReference type="InterPro" id="IPR052049">
    <property type="entry name" value="Electron_transfer_protein"/>
</dbReference>
<protein>
    <submittedName>
        <fullName evidence="8">Tetrathionate reductase subunit C</fullName>
    </submittedName>
</protein>
<comment type="caution">
    <text evidence="8">The sequence shown here is derived from an EMBL/GenBank/DDBJ whole genome shotgun (WGS) entry which is preliminary data.</text>
</comment>
<name>A0A1X4XW90_9BACT</name>
<feature type="transmembrane region" description="Helical" evidence="7">
    <location>
        <begin position="12"/>
        <end position="35"/>
    </location>
</feature>
<keyword evidence="6 7" id="KW-0472">Membrane</keyword>
<feature type="transmembrane region" description="Helical" evidence="7">
    <location>
        <begin position="304"/>
        <end position="321"/>
    </location>
</feature>
<evidence type="ECO:0000256" key="5">
    <source>
        <dbReference type="ARBA" id="ARBA00022989"/>
    </source>
</evidence>